<comment type="caution">
    <text evidence="5">The sequence shown here is derived from an EMBL/GenBank/DDBJ whole genome shotgun (WGS) entry which is preliminary data.</text>
</comment>
<protein>
    <recommendedName>
        <fullName evidence="4">Mannosylglycerate hydrolase MGH1-like glycoside hydrolase domain-containing protein</fullName>
    </recommendedName>
</protein>
<proteinExistence type="inferred from homology"/>
<dbReference type="GO" id="GO:0006487">
    <property type="term" value="P:protein N-linked glycosylation"/>
    <property type="evidence" value="ECO:0007669"/>
    <property type="project" value="TreeGrafter"/>
</dbReference>
<organism evidence="5 6">
    <name type="scientific">Candidatus Spechtbacteria bacterium RIFCSPLOWO2_01_FULL_43_12</name>
    <dbReference type="NCBI Taxonomy" id="1802162"/>
    <lineage>
        <taxon>Bacteria</taxon>
        <taxon>Candidatus Spechtiibacteriota</taxon>
    </lineage>
</organism>
<keyword evidence="3" id="KW-0326">Glycosidase</keyword>
<dbReference type="GO" id="GO:0009311">
    <property type="term" value="P:oligosaccharide metabolic process"/>
    <property type="evidence" value="ECO:0007669"/>
    <property type="project" value="InterPro"/>
</dbReference>
<dbReference type="SUPFAM" id="SSF48208">
    <property type="entry name" value="Six-hairpin glycosidases"/>
    <property type="match status" value="1"/>
</dbReference>
<evidence type="ECO:0000313" key="5">
    <source>
        <dbReference type="EMBL" id="OGZ61191.1"/>
    </source>
</evidence>
<dbReference type="EMBL" id="MHOH01000004">
    <property type="protein sequence ID" value="OGZ61191.1"/>
    <property type="molecule type" value="Genomic_DNA"/>
</dbReference>
<dbReference type="Proteomes" id="UP000178835">
    <property type="component" value="Unassembled WGS sequence"/>
</dbReference>
<dbReference type="GO" id="GO:0004573">
    <property type="term" value="F:Glc3Man9GlcNAc2 oligosaccharide glucosidase activity"/>
    <property type="evidence" value="ECO:0007669"/>
    <property type="project" value="InterPro"/>
</dbReference>
<name>A0A1G2HG21_9BACT</name>
<dbReference type="PANTHER" id="PTHR10412:SF11">
    <property type="entry name" value="MANNOSYL-OLIGOSACCHARIDE GLUCOSIDASE"/>
    <property type="match status" value="1"/>
</dbReference>
<evidence type="ECO:0000259" key="4">
    <source>
        <dbReference type="Pfam" id="PF22422"/>
    </source>
</evidence>
<dbReference type="Gene3D" id="1.50.10.10">
    <property type="match status" value="1"/>
</dbReference>
<accession>A0A1G2HG21</accession>
<dbReference type="InterPro" id="IPR054491">
    <property type="entry name" value="MGH1-like_GH"/>
</dbReference>
<evidence type="ECO:0000313" key="6">
    <source>
        <dbReference type="Proteomes" id="UP000178835"/>
    </source>
</evidence>
<feature type="domain" description="Mannosylglycerate hydrolase MGH1-like glycoside hydrolase" evidence="4">
    <location>
        <begin position="36"/>
        <end position="423"/>
    </location>
</feature>
<evidence type="ECO:0000256" key="3">
    <source>
        <dbReference type="ARBA" id="ARBA00023295"/>
    </source>
</evidence>
<dbReference type="InterPro" id="IPR008928">
    <property type="entry name" value="6-hairpin_glycosidase_sf"/>
</dbReference>
<dbReference type="Pfam" id="PF22422">
    <property type="entry name" value="MGH1-like_GH"/>
    <property type="match status" value="1"/>
</dbReference>
<dbReference type="InterPro" id="IPR012341">
    <property type="entry name" value="6hp_glycosidase-like_sf"/>
</dbReference>
<dbReference type="AlphaFoldDB" id="A0A1G2HG21"/>
<gene>
    <name evidence="5" type="ORF">A2919_00335</name>
</gene>
<evidence type="ECO:0000256" key="2">
    <source>
        <dbReference type="ARBA" id="ARBA00022801"/>
    </source>
</evidence>
<dbReference type="PANTHER" id="PTHR10412">
    <property type="entry name" value="MANNOSYL-OLIGOSACCHARIDE GLUCOSIDASE"/>
    <property type="match status" value="1"/>
</dbReference>
<comment type="similarity">
    <text evidence="1">Belongs to the glycosyl hydrolase 63 family.</text>
</comment>
<reference evidence="5 6" key="1">
    <citation type="journal article" date="2016" name="Nat. Commun.">
        <title>Thousands of microbial genomes shed light on interconnected biogeochemical processes in an aquifer system.</title>
        <authorList>
            <person name="Anantharaman K."/>
            <person name="Brown C.T."/>
            <person name="Hug L.A."/>
            <person name="Sharon I."/>
            <person name="Castelle C.J."/>
            <person name="Probst A.J."/>
            <person name="Thomas B.C."/>
            <person name="Singh A."/>
            <person name="Wilkins M.J."/>
            <person name="Karaoz U."/>
            <person name="Brodie E.L."/>
            <person name="Williams K.H."/>
            <person name="Hubbard S.S."/>
            <person name="Banfield J.F."/>
        </authorList>
    </citation>
    <scope>NUCLEOTIDE SEQUENCE [LARGE SCALE GENOMIC DNA]</scope>
</reference>
<keyword evidence="2" id="KW-0378">Hydrolase</keyword>
<dbReference type="InterPro" id="IPR004888">
    <property type="entry name" value="Glycoside_hydrolase_63"/>
</dbReference>
<evidence type="ECO:0000256" key="1">
    <source>
        <dbReference type="ARBA" id="ARBA00010833"/>
    </source>
</evidence>
<sequence length="430" mass="49962">MDTLDKKALKLLQENTQTAEYKGKIYKFTVPSKDTYPFQWLWDSCFHAISFSALGQHERAKEELRSLLAKQAEDGAIYHITFWNKEKLKDYLFSSSQGFGRFLENRGFWLPFGFFNPPETSAYTQPPVLALAVEYIYSKSADTDFIKETLPALFKYYRWLYKTRDLDGDGLVSIITQFESGLDFNPVYDESIGYSYKRRFPGLSFKSRIPQIFNKLIFNFDTEKIYKNGKFHQKDVLFNSIMIQSLFSLERLAKEVGNNEISNWAGKNANKSLRTLCEKSYDKQTGLFYNLSGKEDRVVKVKTIVSLMPLIIPQLPQNIARRLIEEHLINQKEFYTPHPVASVSVDERSFTPDSFVNGHLRIWRGPISMNTNWFLVHALRRHGYDNTADDIAKKSRELAQKHGFWEFYNPLTGEPQGAQHFGWATLVVDM</sequence>